<proteinExistence type="predicted"/>
<feature type="region of interest" description="Disordered" evidence="3">
    <location>
        <begin position="119"/>
        <end position="150"/>
    </location>
</feature>
<dbReference type="GO" id="GO:0004114">
    <property type="term" value="F:3',5'-cyclic-nucleotide phosphodiesterase activity"/>
    <property type="evidence" value="ECO:0007669"/>
    <property type="project" value="UniProtKB-EC"/>
</dbReference>
<dbReference type="InterPro" id="IPR002073">
    <property type="entry name" value="PDEase_catalytic_dom"/>
</dbReference>
<dbReference type="GO" id="GO:0007165">
    <property type="term" value="P:signal transduction"/>
    <property type="evidence" value="ECO:0007669"/>
    <property type="project" value="InterPro"/>
</dbReference>
<keyword evidence="6" id="KW-1185">Reference proteome</keyword>
<dbReference type="Gene3D" id="1.10.1300.10">
    <property type="entry name" value="3'5'-cyclic nucleotide phosphodiesterase, catalytic domain"/>
    <property type="match status" value="1"/>
</dbReference>
<dbReference type="InterPro" id="IPR036971">
    <property type="entry name" value="PDEase_catalytic_dom_sf"/>
</dbReference>
<protein>
    <submittedName>
        <fullName evidence="5">cAMP specific 3,5 cyclic phosphodiesterase</fullName>
        <ecNumber evidence="5">3.1.4.17</ecNumber>
    </submittedName>
</protein>
<sequence length="740" mass="82000">MKSHPSHIPVKRLDITPRERLLARFITQLRKRLSESATLDEFRAWVDEQAQALEAPLLEMRPRQRGDAGNAVAVTPTSLESLSECGDEGVESGMYWGWGEQGNAFTRYPSMTEFFRVTSPNNSARPRKNSSRITVASESTAGTSQPREKSLLTHSLKNVVHCEDTVTEKDVASILQLSSLWAPSVFKRGVAKPLGRGKQGRDGETNPLESGGSVNQSCSLPPESVHDLLGLSPRTGAPPLPTGISILDLSSPGELGDGMPAFSLDGRLPNQGPIFSRSTSRHSPVLRPTAQIQEALRGLGVPFLEDVESANVNVLKYEERYGRNAYVYTCLNVLLRYNFSLQFGFHVGRLHCFYVNAAKCIFAENPFHNIRHATDIVLAAHQFLRQPYVAENFTDEELFSFLFASTVMKLGHLGMSNAFLVNVHHPYAALYGFLSPQQSVSVALGFVLFDSPECHFPTFVTAQEAAGDSTTSVWTPAKEVDFEEMTSRLIMPTDEREHQVLLAQLQKVLQEGAGNVVRESHLMIILQNVLHAADFCYVFRSPAVYRTAAAHAVAEIYQQEQTRLWFEENGLTRWPWCEANAAVCGERLTPPRSIKMDGSLLSMEETQKYSGECQPKWASVNFSDMPNGLTPSDSSITPSAGHLSGPSGFSPLHHAKILQLTVLEVVFVPFLFTLSPFVPDYWLTNAQSNLVWLGDLSADAFETDVTELLRRLEIGGPRLRSVGPCGFEHQMLRRILSPLL</sequence>
<comment type="caution">
    <text evidence="5">The sequence shown here is derived from an EMBL/GenBank/DDBJ whole genome shotgun (WGS) entry which is preliminary data.</text>
</comment>
<feature type="domain" description="PDEase" evidence="4">
    <location>
        <begin position="284"/>
        <end position="559"/>
    </location>
</feature>
<dbReference type="PANTHER" id="PTHR11347">
    <property type="entry name" value="CYCLIC NUCLEOTIDE PHOSPHODIESTERASE"/>
    <property type="match status" value="1"/>
</dbReference>
<dbReference type="Pfam" id="PF00233">
    <property type="entry name" value="PDEase_I"/>
    <property type="match status" value="1"/>
</dbReference>
<evidence type="ECO:0000256" key="1">
    <source>
        <dbReference type="ARBA" id="ARBA00022723"/>
    </source>
</evidence>
<dbReference type="GO" id="GO:0046872">
    <property type="term" value="F:metal ion binding"/>
    <property type="evidence" value="ECO:0007669"/>
    <property type="project" value="UniProtKB-KW"/>
</dbReference>
<dbReference type="GeneID" id="40320930"/>
<dbReference type="Proteomes" id="UP000284403">
    <property type="component" value="Unassembled WGS sequence"/>
</dbReference>
<gene>
    <name evidence="5" type="ORF">Tco025E_07319</name>
</gene>
<name>A0A422NSV7_9TRYP</name>
<accession>A0A422NSV7</accession>
<organism evidence="5 6">
    <name type="scientific">Trypanosoma conorhini</name>
    <dbReference type="NCBI Taxonomy" id="83891"/>
    <lineage>
        <taxon>Eukaryota</taxon>
        <taxon>Discoba</taxon>
        <taxon>Euglenozoa</taxon>
        <taxon>Kinetoplastea</taxon>
        <taxon>Metakinetoplastina</taxon>
        <taxon>Trypanosomatida</taxon>
        <taxon>Trypanosomatidae</taxon>
        <taxon>Trypanosoma</taxon>
    </lineage>
</organism>
<dbReference type="EMBL" id="MKKU01000533">
    <property type="protein sequence ID" value="RNF08558.1"/>
    <property type="molecule type" value="Genomic_DNA"/>
</dbReference>
<reference evidence="5 6" key="1">
    <citation type="journal article" date="2018" name="BMC Genomics">
        <title>Genomic comparison of Trypanosoma conorhini and Trypanosoma rangeli to Trypanosoma cruzi strains of high and low virulence.</title>
        <authorList>
            <person name="Bradwell K.R."/>
            <person name="Koparde V.N."/>
            <person name="Matveyev A.V."/>
            <person name="Serrano M.G."/>
            <person name="Alves J.M."/>
            <person name="Parikh H."/>
            <person name="Huang B."/>
            <person name="Lee V."/>
            <person name="Espinosa-Alvarez O."/>
            <person name="Ortiz P.A."/>
            <person name="Costa-Martins A.G."/>
            <person name="Teixeira M.M."/>
            <person name="Buck G.A."/>
        </authorList>
    </citation>
    <scope>NUCLEOTIDE SEQUENCE [LARGE SCALE GENOMIC DNA]</scope>
    <source>
        <strain evidence="5 6">025E</strain>
    </source>
</reference>
<dbReference type="SUPFAM" id="SSF109604">
    <property type="entry name" value="HD-domain/PDEase-like"/>
    <property type="match status" value="1"/>
</dbReference>
<evidence type="ECO:0000313" key="6">
    <source>
        <dbReference type="Proteomes" id="UP000284403"/>
    </source>
</evidence>
<evidence type="ECO:0000259" key="4">
    <source>
        <dbReference type="PROSITE" id="PS51845"/>
    </source>
</evidence>
<feature type="compositionally biased region" description="Polar residues" evidence="3">
    <location>
        <begin position="131"/>
        <end position="145"/>
    </location>
</feature>
<evidence type="ECO:0000256" key="2">
    <source>
        <dbReference type="ARBA" id="ARBA00022801"/>
    </source>
</evidence>
<evidence type="ECO:0000256" key="3">
    <source>
        <dbReference type="SAM" id="MobiDB-lite"/>
    </source>
</evidence>
<dbReference type="PROSITE" id="PS51845">
    <property type="entry name" value="PDEASE_I_2"/>
    <property type="match status" value="1"/>
</dbReference>
<feature type="region of interest" description="Disordered" evidence="3">
    <location>
        <begin position="192"/>
        <end position="234"/>
    </location>
</feature>
<dbReference type="RefSeq" id="XP_029225867.1">
    <property type="nucleotide sequence ID" value="XM_029374185.1"/>
</dbReference>
<keyword evidence="2 5" id="KW-0378">Hydrolase</keyword>
<dbReference type="OrthoDB" id="546632at2759"/>
<dbReference type="AlphaFoldDB" id="A0A422NSV7"/>
<dbReference type="EC" id="3.1.4.17" evidence="5"/>
<keyword evidence="1" id="KW-0479">Metal-binding</keyword>
<evidence type="ECO:0000313" key="5">
    <source>
        <dbReference type="EMBL" id="RNF08558.1"/>
    </source>
</evidence>